<dbReference type="AlphaFoldDB" id="A0A6M1SYX1"/>
<feature type="transmembrane region" description="Helical" evidence="1">
    <location>
        <begin position="126"/>
        <end position="147"/>
    </location>
</feature>
<protein>
    <recommendedName>
        <fullName evidence="4">Cu-processing system permease protein</fullName>
    </recommendedName>
</protein>
<name>A0A6M1SYX1_9BACT</name>
<gene>
    <name evidence="2" type="ORF">G3570_12845</name>
</gene>
<feature type="transmembrane region" description="Helical" evidence="1">
    <location>
        <begin position="20"/>
        <end position="39"/>
    </location>
</feature>
<evidence type="ECO:0000313" key="3">
    <source>
        <dbReference type="Proteomes" id="UP000473278"/>
    </source>
</evidence>
<feature type="transmembrane region" description="Helical" evidence="1">
    <location>
        <begin position="90"/>
        <end position="114"/>
    </location>
</feature>
<dbReference type="EMBL" id="JAALLT010000004">
    <property type="protein sequence ID" value="NGP77528.1"/>
    <property type="molecule type" value="Genomic_DNA"/>
</dbReference>
<feature type="transmembrane region" description="Helical" evidence="1">
    <location>
        <begin position="159"/>
        <end position="184"/>
    </location>
</feature>
<feature type="transmembrane region" description="Helical" evidence="1">
    <location>
        <begin position="204"/>
        <end position="226"/>
    </location>
</feature>
<dbReference type="RefSeq" id="WP_165143012.1">
    <property type="nucleotide sequence ID" value="NZ_JAALLT010000004.1"/>
</dbReference>
<feature type="transmembrane region" description="Helical" evidence="1">
    <location>
        <begin position="51"/>
        <end position="69"/>
    </location>
</feature>
<dbReference type="Pfam" id="PF12679">
    <property type="entry name" value="ABC2_membrane_2"/>
    <property type="match status" value="1"/>
</dbReference>
<keyword evidence="1" id="KW-0812">Transmembrane</keyword>
<feature type="transmembrane region" description="Helical" evidence="1">
    <location>
        <begin position="233"/>
        <end position="253"/>
    </location>
</feature>
<accession>A0A6M1SYX1</accession>
<keyword evidence="3" id="KW-1185">Reference proteome</keyword>
<reference evidence="2 3" key="1">
    <citation type="submission" date="2020-02" db="EMBL/GenBank/DDBJ databases">
        <title>Balneolaceae bacterium YR4-1, complete genome.</title>
        <authorList>
            <person name="Li Y."/>
            <person name="Wu S."/>
        </authorList>
    </citation>
    <scope>NUCLEOTIDE SEQUENCE [LARGE SCALE GENOMIC DNA]</scope>
    <source>
        <strain evidence="2 3">YR4-1</strain>
    </source>
</reference>
<comment type="caution">
    <text evidence="2">The sequence shown here is derived from an EMBL/GenBank/DDBJ whole genome shotgun (WGS) entry which is preliminary data.</text>
</comment>
<proteinExistence type="predicted"/>
<keyword evidence="1" id="KW-0472">Membrane</keyword>
<evidence type="ECO:0008006" key="4">
    <source>
        <dbReference type="Google" id="ProtNLM"/>
    </source>
</evidence>
<evidence type="ECO:0000313" key="2">
    <source>
        <dbReference type="EMBL" id="NGP77528.1"/>
    </source>
</evidence>
<keyword evidence="1" id="KW-1133">Transmembrane helix</keyword>
<sequence length="263" mass="29172">MKALTIISYQWKDLFRDKWLIGYALIYLVLTDALIRFGGGGPKALMSLSNIMLLFVPLVSLIYGVIYLYQSREFVELLLAQPLDRKSLFAGLYGGLAIPLCLAFVVGAGLPLFYSGAWIEAGWATIGTVFGLGIALSLIFVAIGYLFGLKYFHERVKGFGYALLSWLFLAVLYDGLILLVVSTFSDYPLEKAMIGMSIINPIDLARIGVLLNFDISALMGYTGAVFSRFFGSYLGLLVSIGFLMLWVISPTWLGLRLFNKKDF</sequence>
<organism evidence="2 3">
    <name type="scientific">Halalkalibaculum roseum</name>
    <dbReference type="NCBI Taxonomy" id="2709311"/>
    <lineage>
        <taxon>Bacteria</taxon>
        <taxon>Pseudomonadati</taxon>
        <taxon>Balneolota</taxon>
        <taxon>Balneolia</taxon>
        <taxon>Balneolales</taxon>
        <taxon>Balneolaceae</taxon>
        <taxon>Halalkalibaculum</taxon>
    </lineage>
</organism>
<evidence type="ECO:0000256" key="1">
    <source>
        <dbReference type="SAM" id="Phobius"/>
    </source>
</evidence>
<dbReference type="Proteomes" id="UP000473278">
    <property type="component" value="Unassembled WGS sequence"/>
</dbReference>